<dbReference type="CDD" id="cd00047">
    <property type="entry name" value="PTPc"/>
    <property type="match status" value="1"/>
</dbReference>
<dbReference type="Pfam" id="PF00102">
    <property type="entry name" value="Y_phosphatase"/>
    <property type="match status" value="1"/>
</dbReference>
<dbReference type="PROSITE" id="PS50055">
    <property type="entry name" value="TYR_PHOSPHATASE_PTP"/>
    <property type="match status" value="1"/>
</dbReference>
<feature type="compositionally biased region" description="Basic and acidic residues" evidence="1">
    <location>
        <begin position="392"/>
        <end position="405"/>
    </location>
</feature>
<feature type="domain" description="Tyrosine specific protein phosphatases" evidence="3">
    <location>
        <begin position="283"/>
        <end position="336"/>
    </location>
</feature>
<evidence type="ECO:0000259" key="2">
    <source>
        <dbReference type="PROSITE" id="PS50055"/>
    </source>
</evidence>
<dbReference type="SUPFAM" id="SSF52799">
    <property type="entry name" value="(Phosphotyrosine protein) phosphatases II"/>
    <property type="match status" value="1"/>
</dbReference>
<feature type="domain" description="Tyrosine-protein phosphatase" evidence="2">
    <location>
        <begin position="130"/>
        <end position="345"/>
    </location>
</feature>
<feature type="compositionally biased region" description="Pro residues" evidence="1">
    <location>
        <begin position="619"/>
        <end position="630"/>
    </location>
</feature>
<dbReference type="Gene3D" id="3.90.190.10">
    <property type="entry name" value="Protein tyrosine phosphatase superfamily"/>
    <property type="match status" value="1"/>
</dbReference>
<feature type="region of interest" description="Disordered" evidence="1">
    <location>
        <begin position="1"/>
        <end position="81"/>
    </location>
</feature>
<evidence type="ECO:0000259" key="3">
    <source>
        <dbReference type="PROSITE" id="PS50056"/>
    </source>
</evidence>
<feature type="compositionally biased region" description="Polar residues" evidence="1">
    <location>
        <begin position="652"/>
        <end position="662"/>
    </location>
</feature>
<feature type="compositionally biased region" description="Basic and acidic residues" evidence="1">
    <location>
        <begin position="36"/>
        <end position="64"/>
    </location>
</feature>
<feature type="compositionally biased region" description="Basic residues" evidence="1">
    <location>
        <begin position="1"/>
        <end position="12"/>
    </location>
</feature>
<dbReference type="Proteomes" id="UP000614601">
    <property type="component" value="Unassembled WGS sequence"/>
</dbReference>
<dbReference type="PRINTS" id="PR00700">
    <property type="entry name" value="PRTYPHPHTASE"/>
</dbReference>
<feature type="compositionally biased region" description="Basic and acidic residues" evidence="1">
    <location>
        <begin position="428"/>
        <end position="450"/>
    </location>
</feature>
<feature type="compositionally biased region" description="Basic and acidic residues" evidence="1">
    <location>
        <begin position="676"/>
        <end position="685"/>
    </location>
</feature>
<comment type="caution">
    <text evidence="4">The sequence shown here is derived from an EMBL/GenBank/DDBJ whole genome shotgun (WGS) entry which is preliminary data.</text>
</comment>
<feature type="compositionally biased region" description="Pro residues" evidence="1">
    <location>
        <begin position="663"/>
        <end position="675"/>
    </location>
</feature>
<accession>A0A811JTU9</accession>
<name>A0A811JTU9_9BILA</name>
<evidence type="ECO:0000256" key="1">
    <source>
        <dbReference type="SAM" id="MobiDB-lite"/>
    </source>
</evidence>
<organism evidence="4 5">
    <name type="scientific">Bursaphelenchus okinawaensis</name>
    <dbReference type="NCBI Taxonomy" id="465554"/>
    <lineage>
        <taxon>Eukaryota</taxon>
        <taxon>Metazoa</taxon>
        <taxon>Ecdysozoa</taxon>
        <taxon>Nematoda</taxon>
        <taxon>Chromadorea</taxon>
        <taxon>Rhabditida</taxon>
        <taxon>Tylenchina</taxon>
        <taxon>Tylenchomorpha</taxon>
        <taxon>Aphelenchoidea</taxon>
        <taxon>Aphelenchoididae</taxon>
        <taxon>Bursaphelenchus</taxon>
    </lineage>
</organism>
<feature type="compositionally biased region" description="Basic and acidic residues" evidence="1">
    <location>
        <begin position="458"/>
        <end position="517"/>
    </location>
</feature>
<feature type="compositionally biased region" description="Low complexity" evidence="1">
    <location>
        <begin position="570"/>
        <end position="595"/>
    </location>
</feature>
<evidence type="ECO:0008006" key="6">
    <source>
        <dbReference type="Google" id="ProtNLM"/>
    </source>
</evidence>
<feature type="compositionally biased region" description="Basic and acidic residues" evidence="1">
    <location>
        <begin position="72"/>
        <end position="81"/>
    </location>
</feature>
<sequence length="720" mass="80102">MSDSKRGKRSRSTPKSEKQSKVDVASSVGRKRRPKKSDENKEGKHSSRDSKSGHEARTNKESVLKDVGTVKADGKAEHEFSPETKKAAKEFFQQVKKYGFHHLRLQYNEIRLIPITQPSTAGTQAVELCRYKDVPCFDYNRVVLKDGEQNNFIHANIVDFPGLLLASIICTQGPIQATVPDFWRMCRQIIMLCNCVEMGKPKCFQYWPSEAGAVLEAGKFTITCTEKERKEKHFVISKLKVKLGSDTWSVTHRQWENWPDKSVPETPLAPYRLLEYARKGTTVVHCSAGVGRTGTLVALELIYRTLKKGEVPDVKAIVTELRTKRSHSVQTEDQYLYLFYATMQLLRFKAKDHIEISFLKRFVELYKVYLQKLLANGGKYLPLEATAEDWEETVRNKKKEDKPEDASPAPESTSPVSPLVVAVPTAGEESRPADDDYDKKPEKPADDKTEKRKKSKPKHDDEAKHEKKHDHHDSKKESKREKHDNHESKKEAKRESKWERKPELKHEDKEKDADDSKKRHKHSDAKKEHKEKVEAPDVYHKPKETMEPSSSVPEPQEAPKCHSPVHAHSPPKQARAAPVAAASAPAHHAPAAPAAPVQPAPASPAPAQHAPATPAGPAQHPPAAPQPAQPVPAAASPVAPPSVACGAFGAAANQSGYAQPTRPSTPPPPPPPPPKAEPKPEEHPKIIYHKPAGYTKVLAGSVPRFVPVVNPPPQDKNPPK</sequence>
<dbReference type="EMBL" id="CAJFCW020000001">
    <property type="protein sequence ID" value="CAG9082221.1"/>
    <property type="molecule type" value="Genomic_DNA"/>
</dbReference>
<dbReference type="InterPro" id="IPR000242">
    <property type="entry name" value="PTP_cat"/>
</dbReference>
<reference evidence="4" key="1">
    <citation type="submission" date="2020-09" db="EMBL/GenBank/DDBJ databases">
        <authorList>
            <person name="Kikuchi T."/>
        </authorList>
    </citation>
    <scope>NUCLEOTIDE SEQUENCE</scope>
    <source>
        <strain evidence="4">SH1</strain>
    </source>
</reference>
<dbReference type="InterPro" id="IPR052782">
    <property type="entry name" value="Oocyte-zygote_transition_reg"/>
</dbReference>
<proteinExistence type="predicted"/>
<dbReference type="SMART" id="SM00194">
    <property type="entry name" value="PTPc"/>
    <property type="match status" value="1"/>
</dbReference>
<evidence type="ECO:0000313" key="5">
    <source>
        <dbReference type="Proteomes" id="UP000614601"/>
    </source>
</evidence>
<feature type="compositionally biased region" description="Low complexity" evidence="1">
    <location>
        <begin position="605"/>
        <end position="618"/>
    </location>
</feature>
<dbReference type="EMBL" id="CAJFDH010000001">
    <property type="protein sequence ID" value="CAD5206549.1"/>
    <property type="molecule type" value="Genomic_DNA"/>
</dbReference>
<dbReference type="InterPro" id="IPR003595">
    <property type="entry name" value="Tyr_Pase_cat"/>
</dbReference>
<dbReference type="PANTHER" id="PTHR46163">
    <property type="entry name" value="TYROSINE-PROTEIN PHOSPHATASE-RELATED"/>
    <property type="match status" value="1"/>
</dbReference>
<dbReference type="SMART" id="SM00404">
    <property type="entry name" value="PTPc_motif"/>
    <property type="match status" value="1"/>
</dbReference>
<dbReference type="InterPro" id="IPR016130">
    <property type="entry name" value="Tyr_Pase_AS"/>
</dbReference>
<feature type="compositionally biased region" description="Basic and acidic residues" evidence="1">
    <location>
        <begin position="525"/>
        <end position="546"/>
    </location>
</feature>
<protein>
    <recommendedName>
        <fullName evidence="6">Tyrosine phosphatase</fullName>
    </recommendedName>
</protein>
<evidence type="ECO:0000313" key="4">
    <source>
        <dbReference type="EMBL" id="CAD5206549.1"/>
    </source>
</evidence>
<dbReference type="GO" id="GO:0004725">
    <property type="term" value="F:protein tyrosine phosphatase activity"/>
    <property type="evidence" value="ECO:0007669"/>
    <property type="project" value="InterPro"/>
</dbReference>
<dbReference type="PROSITE" id="PS50056">
    <property type="entry name" value="TYR_PHOSPHATASE_2"/>
    <property type="match status" value="1"/>
</dbReference>
<keyword evidence="5" id="KW-1185">Reference proteome</keyword>
<dbReference type="InterPro" id="IPR000387">
    <property type="entry name" value="Tyr_Pase_dom"/>
</dbReference>
<dbReference type="PROSITE" id="PS00383">
    <property type="entry name" value="TYR_PHOSPHATASE_1"/>
    <property type="match status" value="1"/>
</dbReference>
<feature type="region of interest" description="Disordered" evidence="1">
    <location>
        <begin position="392"/>
        <end position="687"/>
    </location>
</feature>
<dbReference type="AlphaFoldDB" id="A0A811JTU9"/>
<feature type="compositionally biased region" description="Low complexity" evidence="1">
    <location>
        <begin position="631"/>
        <end position="644"/>
    </location>
</feature>
<dbReference type="InterPro" id="IPR029021">
    <property type="entry name" value="Prot-tyrosine_phosphatase-like"/>
</dbReference>
<dbReference type="Proteomes" id="UP000783686">
    <property type="component" value="Unassembled WGS sequence"/>
</dbReference>
<gene>
    <name evidence="4" type="ORF">BOKJ2_LOCUS1233</name>
</gene>